<dbReference type="GO" id="GO:0016887">
    <property type="term" value="F:ATP hydrolysis activity"/>
    <property type="evidence" value="ECO:0007669"/>
    <property type="project" value="InterPro"/>
</dbReference>
<evidence type="ECO:0000256" key="7">
    <source>
        <dbReference type="ARBA" id="ARBA00023186"/>
    </source>
</evidence>
<keyword evidence="11" id="KW-1185">Reference proteome</keyword>
<name>G0QN37_ICHMU</name>
<dbReference type="SUPFAM" id="SSF52029">
    <property type="entry name" value="GroEL apical domain-like"/>
    <property type="match status" value="1"/>
</dbReference>
<dbReference type="GO" id="GO:0005737">
    <property type="term" value="C:cytoplasm"/>
    <property type="evidence" value="ECO:0007669"/>
    <property type="project" value="UniProtKB-SubCell"/>
</dbReference>
<organism evidence="10 11">
    <name type="scientific">Ichthyophthirius multifiliis</name>
    <name type="common">White spot disease agent</name>
    <name type="synonym">Ich</name>
    <dbReference type="NCBI Taxonomy" id="5932"/>
    <lineage>
        <taxon>Eukaryota</taxon>
        <taxon>Sar</taxon>
        <taxon>Alveolata</taxon>
        <taxon>Ciliophora</taxon>
        <taxon>Intramacronucleata</taxon>
        <taxon>Oligohymenophorea</taxon>
        <taxon>Hymenostomatida</taxon>
        <taxon>Ophryoglenina</taxon>
        <taxon>Ichthyophthirius</taxon>
    </lineage>
</organism>
<reference evidence="10 11" key="1">
    <citation type="submission" date="2011-07" db="EMBL/GenBank/DDBJ databases">
        <authorList>
            <person name="Coyne R."/>
            <person name="Brami D."/>
            <person name="Johnson J."/>
            <person name="Hostetler J."/>
            <person name="Hannick L."/>
            <person name="Clark T."/>
            <person name="Cassidy-Hanley D."/>
            <person name="Inman J."/>
        </authorList>
    </citation>
    <scope>NUCLEOTIDE SEQUENCE [LARGE SCALE GENOMIC DNA]</scope>
    <source>
        <strain evidence="10 11">G5</strain>
    </source>
</reference>
<evidence type="ECO:0000256" key="3">
    <source>
        <dbReference type="ARBA" id="ARBA00011531"/>
    </source>
</evidence>
<dbReference type="GO" id="GO:0051082">
    <property type="term" value="F:unfolded protein binding"/>
    <property type="evidence" value="ECO:0007669"/>
    <property type="project" value="InterPro"/>
</dbReference>
<dbReference type="SUPFAM" id="SSF54849">
    <property type="entry name" value="GroEL-intermediate domain like"/>
    <property type="match status" value="1"/>
</dbReference>
<dbReference type="CDD" id="cd03342">
    <property type="entry name" value="TCP1_zeta"/>
    <property type="match status" value="1"/>
</dbReference>
<dbReference type="OrthoDB" id="296019at2759"/>
<sequence length="539" mass="59914">MSNVQYVNSKAEVLRKFQALAMNIHASIGLQEVMKTNLGPKGTLKMLVGGAGQIKLTKDGSVLLHEMQIQHPTAAMIARSATAQDDICGDGTTSNVLFIGELMKQAQRLIQDGIHPRIITDGYEAAKHETLRFLDEFKVSYNDDQIDKALLLAVARTSLNTKLSPEIANQLVEIIVDSIYCIRKSERPIDLHMVEIMHMVHKLSTDTRLVKGLVLDHGARHADMPKKLKNCYILTCNVSLEYEKTEVNSGFFYSNAADREKLMLSERKFTDERCMKIIELKRKVCDGTNKNFVVLNQKGIDPICLDLFAKENIIALRRAKRRNMERLVLACGGNAVNSVEELTEDDLGWAEEVHEHTLGDDKYTFIEGVKNPKSCTILIKGPNEHTIAMIKDAIRDGLRAVKNAIDDKGVIPGAGSFEISAYCNLQKFKDSVKGKAKMGVEAFAESLLVIPKIIAENSGYDVQDTILELIDEYKEKKIPVGINTIEKGTISPIQSGIYDNYIVKKQFLHMAPTLAQQLLLVDEIMRAGKQMGGGGPGQM</sequence>
<evidence type="ECO:0000256" key="6">
    <source>
        <dbReference type="ARBA" id="ARBA00022840"/>
    </source>
</evidence>
<dbReference type="EMBL" id="GL983462">
    <property type="protein sequence ID" value="EGR33366.1"/>
    <property type="molecule type" value="Genomic_DNA"/>
</dbReference>
<protein>
    <submittedName>
        <fullName evidence="10">T-complex protein 1 subunit zeta, putative</fullName>
        <ecNumber evidence="10">2.7.1.150</ecNumber>
    </submittedName>
</protein>
<keyword evidence="6 9" id="KW-0067">ATP-binding</keyword>
<dbReference type="InterPro" id="IPR027410">
    <property type="entry name" value="TCP-1-like_intermed_sf"/>
</dbReference>
<dbReference type="PRINTS" id="PR00304">
    <property type="entry name" value="TCOMPLEXTCP1"/>
</dbReference>
<dbReference type="STRING" id="857967.G0QN37"/>
<evidence type="ECO:0000256" key="9">
    <source>
        <dbReference type="RuleBase" id="RU004187"/>
    </source>
</evidence>
<dbReference type="GO" id="GO:0000285">
    <property type="term" value="F:1-phosphatidylinositol-3-phosphate 5-kinase activity"/>
    <property type="evidence" value="ECO:0007669"/>
    <property type="project" value="UniProtKB-EC"/>
</dbReference>
<dbReference type="InParanoid" id="G0QN37"/>
<dbReference type="GeneID" id="14909554"/>
<comment type="function">
    <text evidence="8">Molecular chaperone; assists the folding of proteins upon ATP hydrolysis. Known to play a role, in vitro, in the folding of actin and tubulin.</text>
</comment>
<dbReference type="PROSITE" id="PS00750">
    <property type="entry name" value="TCP1_1"/>
    <property type="match status" value="1"/>
</dbReference>
<gene>
    <name evidence="10" type="ORF">IMG5_055090</name>
</gene>
<dbReference type="FunCoup" id="G0QN37">
    <property type="interactions" value="566"/>
</dbReference>
<keyword evidence="7 9" id="KW-0143">Chaperone</keyword>
<evidence type="ECO:0000256" key="5">
    <source>
        <dbReference type="ARBA" id="ARBA00022741"/>
    </source>
</evidence>
<dbReference type="FunFam" id="3.50.7.10:FF:000004">
    <property type="entry name" value="T-complex protein 1 subunit zeta"/>
    <property type="match status" value="1"/>
</dbReference>
<dbReference type="Gene3D" id="1.10.560.10">
    <property type="entry name" value="GroEL-like equatorial domain"/>
    <property type="match status" value="1"/>
</dbReference>
<dbReference type="FunFam" id="3.30.260.10:FF:000017">
    <property type="entry name" value="T-complex protein 1 subunit zeta"/>
    <property type="match status" value="1"/>
</dbReference>
<dbReference type="FunFam" id="1.10.560.10:FF:000058">
    <property type="entry name" value="T-complex protein 1 subunit zeta"/>
    <property type="match status" value="1"/>
</dbReference>
<accession>G0QN37</accession>
<dbReference type="Gene3D" id="3.50.7.10">
    <property type="entry name" value="GroEL"/>
    <property type="match status" value="1"/>
</dbReference>
<evidence type="ECO:0000313" key="11">
    <source>
        <dbReference type="Proteomes" id="UP000008983"/>
    </source>
</evidence>
<dbReference type="eggNOG" id="KOG0359">
    <property type="taxonomic scope" value="Eukaryota"/>
</dbReference>
<comment type="subcellular location">
    <subcellularLocation>
        <location evidence="1">Cytoplasm</location>
    </subcellularLocation>
</comment>
<dbReference type="AlphaFoldDB" id="G0QN37"/>
<proteinExistence type="inferred from homology"/>
<evidence type="ECO:0000313" key="10">
    <source>
        <dbReference type="EMBL" id="EGR33366.1"/>
    </source>
</evidence>
<dbReference type="SUPFAM" id="SSF48592">
    <property type="entry name" value="GroEL equatorial domain-like"/>
    <property type="match status" value="1"/>
</dbReference>
<dbReference type="GO" id="GO:0005524">
    <property type="term" value="F:ATP binding"/>
    <property type="evidence" value="ECO:0007669"/>
    <property type="project" value="UniProtKB-KW"/>
</dbReference>
<dbReference type="InterPro" id="IPR027409">
    <property type="entry name" value="GroEL-like_apical_dom_sf"/>
</dbReference>
<dbReference type="InterPro" id="IPR002423">
    <property type="entry name" value="Cpn60/GroEL/TCP-1"/>
</dbReference>
<comment type="subunit">
    <text evidence="3">Heterooligomeric complex of about 850 to 900 kDa that forms two stacked rings, 12 to 16 nm in diameter.</text>
</comment>
<dbReference type="NCBIfam" id="TIGR02347">
    <property type="entry name" value="chap_CCT_zeta"/>
    <property type="match status" value="1"/>
</dbReference>
<evidence type="ECO:0000256" key="1">
    <source>
        <dbReference type="ARBA" id="ARBA00004496"/>
    </source>
</evidence>
<dbReference type="RefSeq" id="XP_004037352.1">
    <property type="nucleotide sequence ID" value="XM_004037304.1"/>
</dbReference>
<dbReference type="EC" id="2.7.1.150" evidence="10"/>
<dbReference type="FunFam" id="1.10.560.10:FF:000038">
    <property type="entry name" value="Chaperonin containing TCP1 subunit 6B"/>
    <property type="match status" value="1"/>
</dbReference>
<dbReference type="InterPro" id="IPR027413">
    <property type="entry name" value="GROEL-like_equatorial_sf"/>
</dbReference>
<evidence type="ECO:0000256" key="2">
    <source>
        <dbReference type="ARBA" id="ARBA00008020"/>
    </source>
</evidence>
<keyword evidence="5 9" id="KW-0547">Nucleotide-binding</keyword>
<dbReference type="OMA" id="LHPRIMT"/>
<evidence type="ECO:0000256" key="4">
    <source>
        <dbReference type="ARBA" id="ARBA00022490"/>
    </source>
</evidence>
<dbReference type="InterPro" id="IPR002194">
    <property type="entry name" value="Chaperonin_TCP-1_CS"/>
</dbReference>
<dbReference type="InterPro" id="IPR012722">
    <property type="entry name" value="Chap_CCT_zeta"/>
</dbReference>
<evidence type="ECO:0000256" key="8">
    <source>
        <dbReference type="ARBA" id="ARBA00024677"/>
    </source>
</evidence>
<dbReference type="PANTHER" id="PTHR11353">
    <property type="entry name" value="CHAPERONIN"/>
    <property type="match status" value="1"/>
</dbReference>
<dbReference type="Pfam" id="PF00118">
    <property type="entry name" value="Cpn60_TCP1"/>
    <property type="match status" value="1"/>
</dbReference>
<keyword evidence="10" id="KW-0808">Transferase</keyword>
<comment type="similarity">
    <text evidence="2 9">Belongs to the TCP-1 chaperonin family.</text>
</comment>
<keyword evidence="4" id="KW-0963">Cytoplasm</keyword>
<dbReference type="GO" id="GO:0140662">
    <property type="term" value="F:ATP-dependent protein folding chaperone"/>
    <property type="evidence" value="ECO:0007669"/>
    <property type="project" value="InterPro"/>
</dbReference>
<dbReference type="Proteomes" id="UP000008983">
    <property type="component" value="Unassembled WGS sequence"/>
</dbReference>
<dbReference type="InterPro" id="IPR017998">
    <property type="entry name" value="Chaperone_TCP-1"/>
</dbReference>
<dbReference type="Gene3D" id="3.30.260.10">
    <property type="entry name" value="TCP-1-like chaperonin intermediate domain"/>
    <property type="match status" value="1"/>
</dbReference>